<dbReference type="Proteomes" id="UP000032668">
    <property type="component" value="Unassembled WGS sequence"/>
</dbReference>
<evidence type="ECO:0000256" key="1">
    <source>
        <dbReference type="SAM" id="MobiDB-lite"/>
    </source>
</evidence>
<comment type="caution">
    <text evidence="3">The sequence shown here is derived from an EMBL/GenBank/DDBJ whole genome shotgun (WGS) entry which is preliminary data.</text>
</comment>
<dbReference type="RefSeq" id="WP_048877410.1">
    <property type="nucleotide sequence ID" value="NZ_BANC01000011.1"/>
</dbReference>
<keyword evidence="4" id="KW-1185">Reference proteome</keyword>
<evidence type="ECO:0000313" key="4">
    <source>
        <dbReference type="Proteomes" id="UP000032668"/>
    </source>
</evidence>
<feature type="signal peptide" evidence="2">
    <location>
        <begin position="1"/>
        <end position="22"/>
    </location>
</feature>
<evidence type="ECO:0000313" key="3">
    <source>
        <dbReference type="EMBL" id="GAN78923.1"/>
    </source>
</evidence>
<feature type="compositionally biased region" description="Polar residues" evidence="1">
    <location>
        <begin position="24"/>
        <end position="38"/>
    </location>
</feature>
<feature type="chain" id="PRO_5010237746" evidence="2">
    <location>
        <begin position="23"/>
        <end position="102"/>
    </location>
</feature>
<name>A0A0D6PCI8_9PROT</name>
<keyword evidence="2" id="KW-0732">Signal</keyword>
<reference evidence="3 4" key="1">
    <citation type="submission" date="2012-11" db="EMBL/GenBank/DDBJ databases">
        <title>Whole genome sequence of Acidocella aminolytica 101 = DSM 11237.</title>
        <authorList>
            <person name="Azuma Y."/>
            <person name="Higashiura N."/>
            <person name="Hirakawa H."/>
            <person name="Matsushita K."/>
        </authorList>
    </citation>
    <scope>NUCLEOTIDE SEQUENCE [LARGE SCALE GENOMIC DNA]</scope>
    <source>
        <strain evidence="4">101 / DSM 11237</strain>
    </source>
</reference>
<sequence>MRRLGLALAVVLAPGGMAWAQASVSGSTQITGNPNGSVVQPGIAKPPSGHEEKTPSKKPAGRSATLPNDPTLPQIAVQPSPTIGSGVPISGAGGTTKSVKGK</sequence>
<dbReference type="AlphaFoldDB" id="A0A0D6PCI8"/>
<protein>
    <submittedName>
        <fullName evidence="3">Uncharacterized protein</fullName>
    </submittedName>
</protein>
<evidence type="ECO:0000256" key="2">
    <source>
        <dbReference type="SAM" id="SignalP"/>
    </source>
</evidence>
<proteinExistence type="predicted"/>
<organism evidence="3 4">
    <name type="scientific">Acidocella aminolytica 101 = DSM 11237</name>
    <dbReference type="NCBI Taxonomy" id="1120923"/>
    <lineage>
        <taxon>Bacteria</taxon>
        <taxon>Pseudomonadati</taxon>
        <taxon>Pseudomonadota</taxon>
        <taxon>Alphaproteobacteria</taxon>
        <taxon>Acetobacterales</taxon>
        <taxon>Acidocellaceae</taxon>
        <taxon>Acidocella</taxon>
    </lineage>
</organism>
<feature type="region of interest" description="Disordered" evidence="1">
    <location>
        <begin position="24"/>
        <end position="102"/>
    </location>
</feature>
<dbReference type="EMBL" id="BANC01000011">
    <property type="protein sequence ID" value="GAN78923.1"/>
    <property type="molecule type" value="Genomic_DNA"/>
</dbReference>
<gene>
    <name evidence="3" type="ORF">Aam_011_044</name>
</gene>
<accession>A0A0D6PCI8</accession>